<keyword evidence="7 13" id="KW-0808">Transferase</keyword>
<evidence type="ECO:0000256" key="5">
    <source>
        <dbReference type="ARBA" id="ARBA00022516"/>
    </source>
</evidence>
<evidence type="ECO:0000313" key="14">
    <source>
        <dbReference type="EMBL" id="AJQ95833.1"/>
    </source>
</evidence>
<dbReference type="Proteomes" id="UP000032266">
    <property type="component" value="Chromosome"/>
</dbReference>
<dbReference type="STRING" id="1445510.YC6258_03797"/>
<evidence type="ECO:0000256" key="7">
    <source>
        <dbReference type="ARBA" id="ARBA00022679"/>
    </source>
</evidence>
<accession>A0A0C5VR08</accession>
<comment type="catalytic activity">
    <reaction evidence="13">
        <text>a lipid A disaccharide + ATP = a lipid IVA + ADP + H(+)</text>
        <dbReference type="Rhea" id="RHEA:67840"/>
        <dbReference type="ChEBI" id="CHEBI:15378"/>
        <dbReference type="ChEBI" id="CHEBI:30616"/>
        <dbReference type="ChEBI" id="CHEBI:176343"/>
        <dbReference type="ChEBI" id="CHEBI:176425"/>
        <dbReference type="ChEBI" id="CHEBI:456216"/>
        <dbReference type="EC" id="2.7.1.130"/>
    </reaction>
</comment>
<keyword evidence="6 13" id="KW-0441">Lipid A biosynthesis</keyword>
<keyword evidence="9 13" id="KW-0418">Kinase</keyword>
<sequence length="333" mass="38134">MLVKHWYRNRLTWLTFLLLPLEVLYKLISQRKSHKDKLKSRVFRCPLVVVGNITVGGTGKTPFIIYLSHLLSQHQYRVGIVSRGYGGRGARYPLMVTAETDVEQCGDEPKLIANATGVPVCVSPNRNEAVDALLQQHELDIVLSDDGLQHYKMHRDYEIVLLDAQRGWGNGHRIPSGPLRESIRRLDQVNQVYIKQAGAAKRKELDCFPSFRLVESQLLSVTGCQARPDSQQVIHAVAGIAHPEPFFEALEQLGYRIIRHVFADHHHFTLEDFAKFRDSLIIMTEKDWVKCCNLSLRRVWVVRISVKLDSVQEQHLLTDMRQLIVTSRTENNA</sequence>
<evidence type="ECO:0000256" key="8">
    <source>
        <dbReference type="ARBA" id="ARBA00022741"/>
    </source>
</evidence>
<dbReference type="PANTHER" id="PTHR42724:SF1">
    <property type="entry name" value="TETRAACYLDISACCHARIDE 4'-KINASE, MITOCHONDRIAL-RELATED"/>
    <property type="match status" value="1"/>
</dbReference>
<keyword evidence="8 13" id="KW-0547">Nucleotide-binding</keyword>
<keyword evidence="15" id="KW-1185">Reference proteome</keyword>
<reference evidence="14 15" key="1">
    <citation type="submission" date="2014-01" db="EMBL/GenBank/DDBJ databases">
        <title>Full genme sequencing of cellulolytic bacterium Gynuella sunshinyii YC6258T gen. nov., sp. nov.</title>
        <authorList>
            <person name="Khan H."/>
            <person name="Chung E.J."/>
            <person name="Chung Y.R."/>
        </authorList>
    </citation>
    <scope>NUCLEOTIDE SEQUENCE [LARGE SCALE GENOMIC DNA]</scope>
    <source>
        <strain evidence="14 15">YC6258</strain>
    </source>
</reference>
<keyword evidence="10 13" id="KW-0067">ATP-binding</keyword>
<dbReference type="UniPathway" id="UPA00359">
    <property type="reaction ID" value="UER00482"/>
</dbReference>
<feature type="binding site" evidence="13">
    <location>
        <begin position="54"/>
        <end position="61"/>
    </location>
    <ligand>
        <name>ATP</name>
        <dbReference type="ChEBI" id="CHEBI:30616"/>
    </ligand>
</feature>
<dbReference type="GO" id="GO:0009245">
    <property type="term" value="P:lipid A biosynthetic process"/>
    <property type="evidence" value="ECO:0007669"/>
    <property type="project" value="UniProtKB-UniRule"/>
</dbReference>
<dbReference type="EC" id="2.7.1.130" evidence="3 13"/>
<dbReference type="InterPro" id="IPR003758">
    <property type="entry name" value="LpxK"/>
</dbReference>
<proteinExistence type="inferred from homology"/>
<evidence type="ECO:0000256" key="12">
    <source>
        <dbReference type="ARBA" id="ARBA00029757"/>
    </source>
</evidence>
<dbReference type="EMBL" id="CP007142">
    <property type="protein sequence ID" value="AJQ95833.1"/>
    <property type="molecule type" value="Genomic_DNA"/>
</dbReference>
<dbReference type="GO" id="GO:0009029">
    <property type="term" value="F:lipid-A 4'-kinase activity"/>
    <property type="evidence" value="ECO:0007669"/>
    <property type="project" value="UniProtKB-UniRule"/>
</dbReference>
<evidence type="ECO:0000313" key="15">
    <source>
        <dbReference type="Proteomes" id="UP000032266"/>
    </source>
</evidence>
<dbReference type="HOGENOM" id="CLU_038816_2_0_6"/>
<evidence type="ECO:0000256" key="11">
    <source>
        <dbReference type="ARBA" id="ARBA00023098"/>
    </source>
</evidence>
<dbReference type="RefSeq" id="WP_044617997.1">
    <property type="nucleotide sequence ID" value="NZ_CP007142.1"/>
</dbReference>
<organism evidence="14 15">
    <name type="scientific">Gynuella sunshinyii YC6258</name>
    <dbReference type="NCBI Taxonomy" id="1445510"/>
    <lineage>
        <taxon>Bacteria</taxon>
        <taxon>Pseudomonadati</taxon>
        <taxon>Pseudomonadota</taxon>
        <taxon>Gammaproteobacteria</taxon>
        <taxon>Oceanospirillales</taxon>
        <taxon>Saccharospirillaceae</taxon>
        <taxon>Gynuella</taxon>
    </lineage>
</organism>
<evidence type="ECO:0000256" key="4">
    <source>
        <dbReference type="ARBA" id="ARBA00016436"/>
    </source>
</evidence>
<evidence type="ECO:0000256" key="13">
    <source>
        <dbReference type="HAMAP-Rule" id="MF_00409"/>
    </source>
</evidence>
<dbReference type="GO" id="GO:0005524">
    <property type="term" value="F:ATP binding"/>
    <property type="evidence" value="ECO:0007669"/>
    <property type="project" value="UniProtKB-UniRule"/>
</dbReference>
<dbReference type="AlphaFoldDB" id="A0A0C5VR08"/>
<dbReference type="KEGG" id="gsn:YC6258_03797"/>
<comment type="function">
    <text evidence="1 13">Transfers the gamma-phosphate of ATP to the 4'-position of a tetraacyldisaccharide 1-phosphate intermediate (termed DS-1-P) to form tetraacyldisaccharide 1,4'-bis-phosphate (lipid IVA).</text>
</comment>
<comment type="similarity">
    <text evidence="13">Belongs to the LpxK family.</text>
</comment>
<dbReference type="PATRIC" id="fig|1445510.3.peg.3774"/>
<evidence type="ECO:0000256" key="3">
    <source>
        <dbReference type="ARBA" id="ARBA00012071"/>
    </source>
</evidence>
<protein>
    <recommendedName>
        <fullName evidence="4 13">Tetraacyldisaccharide 4'-kinase</fullName>
        <ecNumber evidence="3 13">2.7.1.130</ecNumber>
    </recommendedName>
    <alternativeName>
        <fullName evidence="12 13">Lipid A 4'-kinase</fullName>
    </alternativeName>
</protein>
<dbReference type="NCBIfam" id="TIGR00682">
    <property type="entry name" value="lpxK"/>
    <property type="match status" value="1"/>
</dbReference>
<dbReference type="InterPro" id="IPR027417">
    <property type="entry name" value="P-loop_NTPase"/>
</dbReference>
<evidence type="ECO:0000256" key="1">
    <source>
        <dbReference type="ARBA" id="ARBA00002274"/>
    </source>
</evidence>
<dbReference type="HAMAP" id="MF_00409">
    <property type="entry name" value="LpxK"/>
    <property type="match status" value="1"/>
</dbReference>
<dbReference type="SUPFAM" id="SSF52540">
    <property type="entry name" value="P-loop containing nucleoside triphosphate hydrolases"/>
    <property type="match status" value="1"/>
</dbReference>
<gene>
    <name evidence="13" type="primary">lpxK</name>
    <name evidence="14" type="ORF">YC6258_03797</name>
</gene>
<keyword evidence="5 13" id="KW-0444">Lipid biosynthesis</keyword>
<evidence type="ECO:0000256" key="9">
    <source>
        <dbReference type="ARBA" id="ARBA00022777"/>
    </source>
</evidence>
<evidence type="ECO:0000256" key="6">
    <source>
        <dbReference type="ARBA" id="ARBA00022556"/>
    </source>
</evidence>
<comment type="pathway">
    <text evidence="2 13">Glycolipid biosynthesis; lipid IV(A) biosynthesis; lipid IV(A) from (3R)-3-hydroxytetradecanoyl-[acyl-carrier-protein] and UDP-N-acetyl-alpha-D-glucosamine: step 6/6.</text>
</comment>
<keyword evidence="11 13" id="KW-0443">Lipid metabolism</keyword>
<dbReference type="GO" id="GO:0009244">
    <property type="term" value="P:lipopolysaccharide core region biosynthetic process"/>
    <property type="evidence" value="ECO:0007669"/>
    <property type="project" value="TreeGrafter"/>
</dbReference>
<evidence type="ECO:0000256" key="10">
    <source>
        <dbReference type="ARBA" id="ARBA00022840"/>
    </source>
</evidence>
<dbReference type="PANTHER" id="PTHR42724">
    <property type="entry name" value="TETRAACYLDISACCHARIDE 4'-KINASE"/>
    <property type="match status" value="1"/>
</dbReference>
<name>A0A0C5VR08_9GAMM</name>
<dbReference type="GO" id="GO:0005886">
    <property type="term" value="C:plasma membrane"/>
    <property type="evidence" value="ECO:0007669"/>
    <property type="project" value="TreeGrafter"/>
</dbReference>
<dbReference type="Pfam" id="PF02606">
    <property type="entry name" value="LpxK"/>
    <property type="match status" value="1"/>
</dbReference>
<dbReference type="OrthoDB" id="9766423at2"/>
<evidence type="ECO:0000256" key="2">
    <source>
        <dbReference type="ARBA" id="ARBA00004870"/>
    </source>
</evidence>